<comment type="caution">
    <text evidence="2">The sequence shown here is derived from an EMBL/GenBank/DDBJ whole genome shotgun (WGS) entry which is preliminary data.</text>
</comment>
<proteinExistence type="predicted"/>
<protein>
    <submittedName>
        <fullName evidence="2">Uncharacterized protein</fullName>
    </submittedName>
</protein>
<sequence>MSTALSPPLVLFFKYFDNVLKTPPTLEYKNRRTINTKNKTFVNTITAFEKLSKVTFPVPLHLDNRPLASASTRSISCDGKSTTEAELRALQGRQRAMRGGAKEGTITELQVTTAELYNAKMKADAERAKAEEAEMEMEAEKEQTKVPGDGMLLSQTLKRNLESQARR</sequence>
<evidence type="ECO:0000313" key="2">
    <source>
        <dbReference type="EMBL" id="GMH53940.1"/>
    </source>
</evidence>
<evidence type="ECO:0000256" key="1">
    <source>
        <dbReference type="SAM" id="MobiDB-lite"/>
    </source>
</evidence>
<name>A0A9W6ZPF9_9STRA</name>
<organism evidence="2 3">
    <name type="scientific">Triparma retinervis</name>
    <dbReference type="NCBI Taxonomy" id="2557542"/>
    <lineage>
        <taxon>Eukaryota</taxon>
        <taxon>Sar</taxon>
        <taxon>Stramenopiles</taxon>
        <taxon>Ochrophyta</taxon>
        <taxon>Bolidophyceae</taxon>
        <taxon>Parmales</taxon>
        <taxon>Triparmaceae</taxon>
        <taxon>Triparma</taxon>
    </lineage>
</organism>
<dbReference type="EMBL" id="BRXZ01002077">
    <property type="protein sequence ID" value="GMH53940.1"/>
    <property type="molecule type" value="Genomic_DNA"/>
</dbReference>
<dbReference type="OrthoDB" id="440781at2759"/>
<keyword evidence="3" id="KW-1185">Reference proteome</keyword>
<dbReference type="AlphaFoldDB" id="A0A9W6ZPF9"/>
<feature type="region of interest" description="Disordered" evidence="1">
    <location>
        <begin position="128"/>
        <end position="167"/>
    </location>
</feature>
<feature type="compositionally biased region" description="Basic and acidic residues" evidence="1">
    <location>
        <begin position="128"/>
        <end position="144"/>
    </location>
</feature>
<dbReference type="SUPFAM" id="SSF143503">
    <property type="entry name" value="PUG domain-like"/>
    <property type="match status" value="1"/>
</dbReference>
<evidence type="ECO:0000313" key="3">
    <source>
        <dbReference type="Proteomes" id="UP001165082"/>
    </source>
</evidence>
<reference evidence="2" key="1">
    <citation type="submission" date="2022-07" db="EMBL/GenBank/DDBJ databases">
        <title>Genome analysis of Parmales, a sister group of diatoms, reveals the evolutionary specialization of diatoms from phago-mixotrophs to photoautotrophs.</title>
        <authorList>
            <person name="Ban H."/>
            <person name="Sato S."/>
            <person name="Yoshikawa S."/>
            <person name="Kazumasa Y."/>
            <person name="Nakamura Y."/>
            <person name="Ichinomiya M."/>
            <person name="Saitoh K."/>
            <person name="Sato N."/>
            <person name="Blanc-Mathieu R."/>
            <person name="Endo H."/>
            <person name="Kuwata A."/>
            <person name="Ogata H."/>
        </authorList>
    </citation>
    <scope>NUCLEOTIDE SEQUENCE</scope>
</reference>
<gene>
    <name evidence="2" type="ORF">TrRE_jg3006</name>
</gene>
<dbReference type="Proteomes" id="UP001165082">
    <property type="component" value="Unassembled WGS sequence"/>
</dbReference>
<dbReference type="InterPro" id="IPR036339">
    <property type="entry name" value="PUB-like_dom_sf"/>
</dbReference>
<accession>A0A9W6ZPF9</accession>